<gene>
    <name evidence="1" type="ORF">IW261DRAFT_1424597</name>
</gene>
<dbReference type="EMBL" id="JAUEPR010000044">
    <property type="protein sequence ID" value="KAK0471983.1"/>
    <property type="molecule type" value="Genomic_DNA"/>
</dbReference>
<comment type="caution">
    <text evidence="1">The sequence shown here is derived from an EMBL/GenBank/DDBJ whole genome shotgun (WGS) entry which is preliminary data.</text>
</comment>
<evidence type="ECO:0000313" key="2">
    <source>
        <dbReference type="Proteomes" id="UP001175227"/>
    </source>
</evidence>
<accession>A0AA39NV17</accession>
<sequence length="184" mass="20255">MVPEEMAIAKSKSPGAFTWDNSNDAMPWLTLLLKTLSGAISLRLTSFQEVSRDDVLPLAEPIIASDGEACSIAIVDYLATFTAGAGNHMCLGWRFGVLKGAPELQHGPVVLLSIPWFWGKQKKDHRYPLRVTPLDKQNIPVAHMRNGIEVPILDLYLLFFVEPSLLLGVRFTHPPPELSGLLGI</sequence>
<proteinExistence type="predicted"/>
<dbReference type="AlphaFoldDB" id="A0AA39NV17"/>
<name>A0AA39NV17_9AGAR</name>
<protein>
    <submittedName>
        <fullName evidence="1">Uncharacterized protein</fullName>
    </submittedName>
</protein>
<dbReference type="Proteomes" id="UP001175227">
    <property type="component" value="Unassembled WGS sequence"/>
</dbReference>
<keyword evidence="2" id="KW-1185">Reference proteome</keyword>
<organism evidence="1 2">
    <name type="scientific">Armillaria novae-zelandiae</name>
    <dbReference type="NCBI Taxonomy" id="153914"/>
    <lineage>
        <taxon>Eukaryota</taxon>
        <taxon>Fungi</taxon>
        <taxon>Dikarya</taxon>
        <taxon>Basidiomycota</taxon>
        <taxon>Agaricomycotina</taxon>
        <taxon>Agaricomycetes</taxon>
        <taxon>Agaricomycetidae</taxon>
        <taxon>Agaricales</taxon>
        <taxon>Marasmiineae</taxon>
        <taxon>Physalacriaceae</taxon>
        <taxon>Armillaria</taxon>
    </lineage>
</organism>
<reference evidence="1" key="1">
    <citation type="submission" date="2023-06" db="EMBL/GenBank/DDBJ databases">
        <authorList>
            <consortium name="Lawrence Berkeley National Laboratory"/>
            <person name="Ahrendt S."/>
            <person name="Sahu N."/>
            <person name="Indic B."/>
            <person name="Wong-Bajracharya J."/>
            <person name="Merenyi Z."/>
            <person name="Ke H.-M."/>
            <person name="Monk M."/>
            <person name="Kocsube S."/>
            <person name="Drula E."/>
            <person name="Lipzen A."/>
            <person name="Balint B."/>
            <person name="Henrissat B."/>
            <person name="Andreopoulos B."/>
            <person name="Martin F.M."/>
            <person name="Harder C.B."/>
            <person name="Rigling D."/>
            <person name="Ford K.L."/>
            <person name="Foster G.D."/>
            <person name="Pangilinan J."/>
            <person name="Papanicolaou A."/>
            <person name="Barry K."/>
            <person name="LaButti K."/>
            <person name="Viragh M."/>
            <person name="Koriabine M."/>
            <person name="Yan M."/>
            <person name="Riley R."/>
            <person name="Champramary S."/>
            <person name="Plett K.L."/>
            <person name="Tsai I.J."/>
            <person name="Slot J."/>
            <person name="Sipos G."/>
            <person name="Plett J."/>
            <person name="Nagy L.G."/>
            <person name="Grigoriev I.V."/>
        </authorList>
    </citation>
    <scope>NUCLEOTIDE SEQUENCE</scope>
    <source>
        <strain evidence="1">ICMP 16352</strain>
    </source>
</reference>
<evidence type="ECO:0000313" key="1">
    <source>
        <dbReference type="EMBL" id="KAK0471983.1"/>
    </source>
</evidence>